<dbReference type="PANTHER" id="PTHR21340:SF0">
    <property type="entry name" value="BIS(5'-NUCLEOSYL)-TETRAPHOSPHATASE [ASYMMETRICAL]"/>
    <property type="match status" value="1"/>
</dbReference>
<dbReference type="InterPro" id="IPR051325">
    <property type="entry name" value="Nudix_hydrolase_domain"/>
</dbReference>
<evidence type="ECO:0000256" key="1">
    <source>
        <dbReference type="ARBA" id="ARBA00022801"/>
    </source>
</evidence>
<name>A0ABP9JSX9_9ACTN</name>
<feature type="region of interest" description="Disordered" evidence="2">
    <location>
        <begin position="1"/>
        <end position="20"/>
    </location>
</feature>
<proteinExistence type="predicted"/>
<dbReference type="RefSeq" id="WP_345666606.1">
    <property type="nucleotide sequence ID" value="NZ_BAABKC010000002.1"/>
</dbReference>
<evidence type="ECO:0000313" key="4">
    <source>
        <dbReference type="EMBL" id="GAA5041822.1"/>
    </source>
</evidence>
<dbReference type="Pfam" id="PF00293">
    <property type="entry name" value="NUDIX"/>
    <property type="match status" value="1"/>
</dbReference>
<evidence type="ECO:0000259" key="3">
    <source>
        <dbReference type="PROSITE" id="PS51462"/>
    </source>
</evidence>
<keyword evidence="5" id="KW-1185">Reference proteome</keyword>
<dbReference type="InterPro" id="IPR000086">
    <property type="entry name" value="NUDIX_hydrolase_dom"/>
</dbReference>
<keyword evidence="1" id="KW-0378">Hydrolase</keyword>
<comment type="caution">
    <text evidence="4">The sequence shown here is derived from an EMBL/GenBank/DDBJ whole genome shotgun (WGS) entry which is preliminary data.</text>
</comment>
<dbReference type="PANTHER" id="PTHR21340">
    <property type="entry name" value="DIADENOSINE 5,5-P1,P4-TETRAPHOSPHATE PYROPHOSPHOHYDROLASE MUTT"/>
    <property type="match status" value="1"/>
</dbReference>
<dbReference type="Proteomes" id="UP001500124">
    <property type="component" value="Unassembled WGS sequence"/>
</dbReference>
<organism evidence="4 5">
    <name type="scientific">Streptomyces similanensis</name>
    <dbReference type="NCBI Taxonomy" id="1274988"/>
    <lineage>
        <taxon>Bacteria</taxon>
        <taxon>Bacillati</taxon>
        <taxon>Actinomycetota</taxon>
        <taxon>Actinomycetes</taxon>
        <taxon>Kitasatosporales</taxon>
        <taxon>Streptomycetaceae</taxon>
        <taxon>Streptomyces</taxon>
    </lineage>
</organism>
<accession>A0ABP9JSX9</accession>
<dbReference type="SUPFAM" id="SSF55811">
    <property type="entry name" value="Nudix"/>
    <property type="match status" value="1"/>
</dbReference>
<dbReference type="EMBL" id="BAABKC010000002">
    <property type="protein sequence ID" value="GAA5041822.1"/>
    <property type="molecule type" value="Genomic_DNA"/>
</dbReference>
<sequence length="183" mass="20610">MDPSPRTAAVPRPHRGGRVWLPPEQYAETVMKATGFSAVLLTDECDRPVQLHSVYSPTHPWQLAGGTMDPGERPWQTAVRECREETGITVAGPPRLLATVFGLPGAEWPYSTMGTVFDGGRLTGEQIRGIVLDPEEHDEVRVLPLREWRSLMPPRDFERLEAVMEARRTGVGAYFDTWDWDQE</sequence>
<gene>
    <name evidence="4" type="ORF">GCM10023336_02320</name>
</gene>
<dbReference type="PROSITE" id="PS51462">
    <property type="entry name" value="NUDIX"/>
    <property type="match status" value="1"/>
</dbReference>
<reference evidence="5" key="1">
    <citation type="journal article" date="2019" name="Int. J. Syst. Evol. Microbiol.">
        <title>The Global Catalogue of Microorganisms (GCM) 10K type strain sequencing project: providing services to taxonomists for standard genome sequencing and annotation.</title>
        <authorList>
            <consortium name="The Broad Institute Genomics Platform"/>
            <consortium name="The Broad Institute Genome Sequencing Center for Infectious Disease"/>
            <person name="Wu L."/>
            <person name="Ma J."/>
        </authorList>
    </citation>
    <scope>NUCLEOTIDE SEQUENCE [LARGE SCALE GENOMIC DNA]</scope>
    <source>
        <strain evidence="5">JCM 18410</strain>
    </source>
</reference>
<dbReference type="Gene3D" id="3.90.79.10">
    <property type="entry name" value="Nucleoside Triphosphate Pyrophosphohydrolase"/>
    <property type="match status" value="1"/>
</dbReference>
<dbReference type="InterPro" id="IPR015797">
    <property type="entry name" value="NUDIX_hydrolase-like_dom_sf"/>
</dbReference>
<evidence type="ECO:0000256" key="2">
    <source>
        <dbReference type="SAM" id="MobiDB-lite"/>
    </source>
</evidence>
<protein>
    <recommendedName>
        <fullName evidence="3">Nudix hydrolase domain-containing protein</fullName>
    </recommendedName>
</protein>
<evidence type="ECO:0000313" key="5">
    <source>
        <dbReference type="Proteomes" id="UP001500124"/>
    </source>
</evidence>
<feature type="domain" description="Nudix hydrolase" evidence="3">
    <location>
        <begin position="31"/>
        <end position="165"/>
    </location>
</feature>